<dbReference type="InterPro" id="IPR005255">
    <property type="entry name" value="PdxA_fam"/>
</dbReference>
<evidence type="ECO:0000256" key="3">
    <source>
        <dbReference type="ARBA" id="ARBA00023027"/>
    </source>
</evidence>
<evidence type="ECO:0000313" key="4">
    <source>
        <dbReference type="EMBL" id="AWD32471.1"/>
    </source>
</evidence>
<evidence type="ECO:0000256" key="2">
    <source>
        <dbReference type="ARBA" id="ARBA00023002"/>
    </source>
</evidence>
<dbReference type="Proteomes" id="UP000266796">
    <property type="component" value="Chromosome"/>
</dbReference>
<dbReference type="GO" id="GO:0051287">
    <property type="term" value="F:NAD binding"/>
    <property type="evidence" value="ECO:0007669"/>
    <property type="project" value="InterPro"/>
</dbReference>
<accession>A0A3S7J9Y1</accession>
<organism evidence="4 5">
    <name type="scientific">Candidatus Kinetoplastidibacterium kentomonadis</name>
    <dbReference type="NCBI Taxonomy" id="1576550"/>
    <lineage>
        <taxon>Bacteria</taxon>
        <taxon>Pseudomonadati</taxon>
        <taxon>Pseudomonadota</taxon>
        <taxon>Betaproteobacteria</taxon>
        <taxon>Candidatus Kinetoplastidibacterium</taxon>
    </lineage>
</organism>
<dbReference type="Pfam" id="PF04166">
    <property type="entry name" value="PdxA"/>
    <property type="match status" value="1"/>
</dbReference>
<keyword evidence="3" id="KW-0520">NAD</keyword>
<dbReference type="EMBL" id="CP025628">
    <property type="protein sequence ID" value="AWD32471.1"/>
    <property type="molecule type" value="Genomic_DNA"/>
</dbReference>
<protein>
    <submittedName>
        <fullName evidence="4">4-hydroxythreonine-4-phosphate dehydrogenase 2</fullName>
        <ecNumber evidence="4">1.1.1.262</ecNumber>
    </submittedName>
</protein>
<dbReference type="PANTHER" id="PTHR30004">
    <property type="entry name" value="4-HYDROXYTHREONINE-4-PHOSPHATE DEHYDROGENASE"/>
    <property type="match status" value="1"/>
</dbReference>
<name>A0A3S7J9Y1_9PROT</name>
<dbReference type="GO" id="GO:0046872">
    <property type="term" value="F:metal ion binding"/>
    <property type="evidence" value="ECO:0007669"/>
    <property type="project" value="UniProtKB-KW"/>
</dbReference>
<dbReference type="KEGG" id="kso:CKSOR_00353"/>
<evidence type="ECO:0000313" key="5">
    <source>
        <dbReference type="Proteomes" id="UP000266796"/>
    </source>
</evidence>
<keyword evidence="1" id="KW-0479">Metal-binding</keyword>
<dbReference type="Gene3D" id="3.40.718.10">
    <property type="entry name" value="Isopropylmalate Dehydrogenase"/>
    <property type="match status" value="1"/>
</dbReference>
<keyword evidence="5" id="KW-1185">Reference proteome</keyword>
<dbReference type="SUPFAM" id="SSF53659">
    <property type="entry name" value="Isocitrate/Isopropylmalate dehydrogenase-like"/>
    <property type="match status" value="1"/>
</dbReference>
<dbReference type="GO" id="GO:0050570">
    <property type="term" value="F:4-hydroxythreonine-4-phosphate dehydrogenase activity"/>
    <property type="evidence" value="ECO:0007669"/>
    <property type="project" value="UniProtKB-EC"/>
</dbReference>
<dbReference type="AlphaFoldDB" id="A0A3S7J9Y1"/>
<dbReference type="EC" id="1.1.1.262" evidence="4"/>
<sequence>MNKNMFKKLPIGITMGDPCGIGPEIIARACKKFKSPYVVYGDPYVMQQALQLVKNNNLKIIKCNDITEAKFKDIYLNIISKKNHFNDYNFKNYFSNKNIANSICGKASYEYLVNSINDILNKDIKAIVTAPINKESVNQAGIRFSGHTEFLSEATNSKNFAMVMLNNNLKVLLVTRHIPLSSVSKNLTIELEINSIKLANKACLQMGIKHPKIGVAALNPHCGEGGLFGKEEIEIIKPAILQTFNEGINVSGPWSGDIIFMKANRGEFDIIVSQYHDQGIIPIKLNGLDNGINLTIGLPFIRTSVDHGTAFDIAWKGIASSSSLESAFTLADNLQV</sequence>
<evidence type="ECO:0000256" key="1">
    <source>
        <dbReference type="ARBA" id="ARBA00022723"/>
    </source>
</evidence>
<dbReference type="PANTHER" id="PTHR30004:SF6">
    <property type="entry name" value="D-THREONATE 4-PHOSPHATE DEHYDROGENASE"/>
    <property type="match status" value="1"/>
</dbReference>
<keyword evidence="2 4" id="KW-0560">Oxidoreductase</keyword>
<proteinExistence type="predicted"/>
<gene>
    <name evidence="4" type="primary">pdxA2</name>
    <name evidence="4" type="ORF">CKSOR_00353</name>
</gene>
<reference evidence="4 5" key="1">
    <citation type="journal article" date="2018" name="Parasitology">
        <title>The reduced genome of Candidatus Kinetoplastibacterium sorsogonicusi, the endosymbiont of Kentomonas sorsogonicus (Trypanosomatidae): loss of the haem-synthesis pathway.</title>
        <authorList>
            <person name="Silva F.M."/>
            <person name="Kostygov A.Y."/>
            <person name="Spodareva V.V."/>
            <person name="Butenko A."/>
            <person name="Tossou R."/>
            <person name="Lukes J."/>
            <person name="Yurchenko V."/>
            <person name="Alves J.M.P."/>
        </authorList>
    </citation>
    <scope>NUCLEOTIDE SEQUENCE [LARGE SCALE GENOMIC DNA]</scope>
    <source>
        <strain evidence="4 5">MF-08</strain>
    </source>
</reference>
<dbReference type="NCBIfam" id="TIGR00557">
    <property type="entry name" value="pdxA"/>
    <property type="match status" value="1"/>
</dbReference>